<evidence type="ECO:0000256" key="2">
    <source>
        <dbReference type="ARBA" id="ARBA00022448"/>
    </source>
</evidence>
<feature type="transmembrane region" description="Helical" evidence="7">
    <location>
        <begin position="336"/>
        <end position="357"/>
    </location>
</feature>
<dbReference type="AlphaFoldDB" id="V6LIF7"/>
<dbReference type="SUPFAM" id="SSF103473">
    <property type="entry name" value="MFS general substrate transporter"/>
    <property type="match status" value="1"/>
</dbReference>
<feature type="compositionally biased region" description="Basic and acidic residues" evidence="6">
    <location>
        <begin position="460"/>
        <end position="472"/>
    </location>
</feature>
<dbReference type="EMBL" id="AUWU02000001">
    <property type="protein sequence ID" value="KAH0577453.1"/>
    <property type="molecule type" value="Genomic_DNA"/>
</dbReference>
<evidence type="ECO:0000256" key="1">
    <source>
        <dbReference type="ARBA" id="ARBA00004141"/>
    </source>
</evidence>
<dbReference type="Gene3D" id="1.20.1250.20">
    <property type="entry name" value="MFS general substrate transporter like domains"/>
    <property type="match status" value="2"/>
</dbReference>
<feature type="transmembrane region" description="Helical" evidence="7">
    <location>
        <begin position="28"/>
        <end position="48"/>
    </location>
</feature>
<feature type="transmembrane region" description="Helical" evidence="7">
    <location>
        <begin position="68"/>
        <end position="85"/>
    </location>
</feature>
<proteinExistence type="predicted"/>
<feature type="transmembrane region" description="Helical" evidence="7">
    <location>
        <begin position="97"/>
        <end position="117"/>
    </location>
</feature>
<sequence length="479" mass="51904">MADVDYDGTVTQEVVERDPNLDWPTWKILMINLTMCGVGFCFSVYVVINQPYLEELNLGPSTSSIVQVLGPVCGFFVQPVVGYLTDRSRSKFGARKLYVTIGCVLTALSQLWCGFAQKAAATMYTEDLTAGSKYLGFVQGWAIVGIVFFNIAVNVELGSFHSLIAVNVPKESQGKGASGQALMGGISNTISNVIMLVLYLTSPIDTKPGAPTNSHVMSWVKLYPVMAPIACVVTLVSFIPAFILVKETQIVEAKASSNVFKELYIEFRGMNKIFYFAMIVLFVDWLTFTPNQQFLGKIFSVDVTNMCAIAQNVVVMIFSPFLPGLVKKFGERNMQFFAAGTNVLAMCILFAGAFPGGAAVNHVAVQIFCQAIIGFLNACMNSIHLIIVGVLAPQKSKGLYAGIFNCTIVVAQAVDSAIISGVSALVGNSASLYVSFVTSILLVLVSPLIVKRTDREVSMDDRVAAQKEEPEIRTSNPLD</sequence>
<feature type="transmembrane region" description="Helical" evidence="7">
    <location>
        <begin position="363"/>
        <end position="392"/>
    </location>
</feature>
<feature type="region of interest" description="Disordered" evidence="6">
    <location>
        <begin position="460"/>
        <end position="479"/>
    </location>
</feature>
<feature type="transmembrane region" description="Helical" evidence="7">
    <location>
        <begin position="181"/>
        <end position="202"/>
    </location>
</feature>
<dbReference type="Pfam" id="PF07690">
    <property type="entry name" value="MFS_1"/>
    <property type="match status" value="1"/>
</dbReference>
<keyword evidence="4 7" id="KW-1133">Transmembrane helix</keyword>
<protein>
    <submittedName>
        <fullName evidence="8">Major facilitator superfamily protein</fullName>
    </submittedName>
</protein>
<reference evidence="8 9" key="1">
    <citation type="journal article" date="2014" name="PLoS Genet.">
        <title>The Genome of Spironucleus salmonicida Highlights a Fish Pathogen Adapted to Fluctuating Environments.</title>
        <authorList>
            <person name="Xu F."/>
            <person name="Jerlstrom-Hultqvist J."/>
            <person name="Einarsson E."/>
            <person name="Astvaldsson A."/>
            <person name="Svard S.G."/>
            <person name="Andersson J.O."/>
        </authorList>
    </citation>
    <scope>NUCLEOTIDE SEQUENCE</scope>
    <source>
        <strain evidence="9">ATCC 50377</strain>
    </source>
</reference>
<evidence type="ECO:0000256" key="6">
    <source>
        <dbReference type="SAM" id="MobiDB-lite"/>
    </source>
</evidence>
<feature type="transmembrane region" description="Helical" evidence="7">
    <location>
        <begin position="222"/>
        <end position="245"/>
    </location>
</feature>
<organism evidence="8">
    <name type="scientific">Spironucleus salmonicida</name>
    <dbReference type="NCBI Taxonomy" id="348837"/>
    <lineage>
        <taxon>Eukaryota</taxon>
        <taxon>Metamonada</taxon>
        <taxon>Diplomonadida</taxon>
        <taxon>Hexamitidae</taxon>
        <taxon>Hexamitinae</taxon>
        <taxon>Spironucleus</taxon>
    </lineage>
</organism>
<reference evidence="9" key="2">
    <citation type="submission" date="2020-12" db="EMBL/GenBank/DDBJ databases">
        <title>New Spironucleus salmonicida genome in near-complete chromosomes.</title>
        <authorList>
            <person name="Xu F."/>
            <person name="Kurt Z."/>
            <person name="Jimenez-Gonzalez A."/>
            <person name="Astvaldsson A."/>
            <person name="Andersson J.O."/>
            <person name="Svard S.G."/>
        </authorList>
    </citation>
    <scope>NUCLEOTIDE SEQUENCE</scope>
    <source>
        <strain evidence="9">ATCC 50377</strain>
    </source>
</reference>
<dbReference type="GO" id="GO:0016020">
    <property type="term" value="C:membrane"/>
    <property type="evidence" value="ECO:0007669"/>
    <property type="project" value="UniProtKB-SubCell"/>
</dbReference>
<dbReference type="PANTHER" id="PTHR19432:SF26">
    <property type="entry name" value="MAJOR FACILITATOR SUPERFAMILY (MFS) PROFILE DOMAIN-CONTAINING PROTEIN"/>
    <property type="match status" value="1"/>
</dbReference>
<dbReference type="InterPro" id="IPR036259">
    <property type="entry name" value="MFS_trans_sf"/>
</dbReference>
<dbReference type="VEuPathDB" id="GiardiaDB:SS50377_20806"/>
<keyword evidence="3 7" id="KW-0812">Transmembrane</keyword>
<feature type="transmembrane region" description="Helical" evidence="7">
    <location>
        <begin position="432"/>
        <end position="450"/>
    </location>
</feature>
<evidence type="ECO:0000256" key="3">
    <source>
        <dbReference type="ARBA" id="ARBA00022692"/>
    </source>
</evidence>
<feature type="transmembrane region" description="Helical" evidence="7">
    <location>
        <begin position="137"/>
        <end position="160"/>
    </location>
</feature>
<feature type="transmembrane region" description="Helical" evidence="7">
    <location>
        <begin position="273"/>
        <end position="291"/>
    </location>
</feature>
<dbReference type="Proteomes" id="UP000018208">
    <property type="component" value="Unassembled WGS sequence"/>
</dbReference>
<dbReference type="EMBL" id="KI546135">
    <property type="protein sequence ID" value="EST43496.1"/>
    <property type="molecule type" value="Genomic_DNA"/>
</dbReference>
<feature type="transmembrane region" description="Helical" evidence="7">
    <location>
        <begin position="303"/>
        <end position="324"/>
    </location>
</feature>
<keyword evidence="2" id="KW-0813">Transport</keyword>
<keyword evidence="10" id="KW-1185">Reference proteome</keyword>
<evidence type="ECO:0000313" key="8">
    <source>
        <dbReference type="EMBL" id="EST43496.1"/>
    </source>
</evidence>
<dbReference type="InterPro" id="IPR011701">
    <property type="entry name" value="MFS"/>
</dbReference>
<dbReference type="PANTHER" id="PTHR19432">
    <property type="entry name" value="SUGAR TRANSPORTER"/>
    <property type="match status" value="1"/>
</dbReference>
<keyword evidence="5 7" id="KW-0472">Membrane</keyword>
<dbReference type="OrthoDB" id="28755at2759"/>
<name>V6LIF7_9EUKA</name>
<evidence type="ECO:0000256" key="5">
    <source>
        <dbReference type="ARBA" id="ARBA00023136"/>
    </source>
</evidence>
<comment type="subcellular location">
    <subcellularLocation>
        <location evidence="1">Membrane</location>
        <topology evidence="1">Multi-pass membrane protein</topology>
    </subcellularLocation>
</comment>
<evidence type="ECO:0000313" key="9">
    <source>
        <dbReference type="EMBL" id="KAH0577453.1"/>
    </source>
</evidence>
<evidence type="ECO:0000256" key="7">
    <source>
        <dbReference type="SAM" id="Phobius"/>
    </source>
</evidence>
<accession>V6LIF7</accession>
<gene>
    <name evidence="8" type="ORF">SS50377_16528</name>
    <name evidence="9" type="ORF">SS50377_20806</name>
</gene>
<evidence type="ECO:0000256" key="4">
    <source>
        <dbReference type="ARBA" id="ARBA00022989"/>
    </source>
</evidence>
<evidence type="ECO:0000313" key="10">
    <source>
        <dbReference type="Proteomes" id="UP000018208"/>
    </source>
</evidence>
<dbReference type="GO" id="GO:0008506">
    <property type="term" value="F:sucrose:proton symporter activity"/>
    <property type="evidence" value="ECO:0007669"/>
    <property type="project" value="TreeGrafter"/>
</dbReference>
<feature type="transmembrane region" description="Helical" evidence="7">
    <location>
        <begin position="399"/>
        <end position="426"/>
    </location>
</feature>